<dbReference type="Gene3D" id="3.30.70.3160">
    <property type="match status" value="1"/>
</dbReference>
<dbReference type="GO" id="GO:0003723">
    <property type="term" value="F:RNA binding"/>
    <property type="evidence" value="ECO:0007669"/>
    <property type="project" value="InterPro"/>
</dbReference>
<evidence type="ECO:0000256" key="1">
    <source>
        <dbReference type="ARBA" id="ARBA00007953"/>
    </source>
</evidence>
<gene>
    <name evidence="4" type="ORF">LCGC14_1648850</name>
</gene>
<comment type="similarity">
    <text evidence="1">Belongs to the pseudouridine synthase TruD family.</text>
</comment>
<comment type="caution">
    <text evidence="4">The sequence shown here is derived from an EMBL/GenBank/DDBJ whole genome shotgun (WGS) entry which is preliminary data.</text>
</comment>
<dbReference type="InterPro" id="IPR011760">
    <property type="entry name" value="PsdUridine_synth_TruD_insert"/>
</dbReference>
<dbReference type="SUPFAM" id="SSF55120">
    <property type="entry name" value="Pseudouridine synthase"/>
    <property type="match status" value="1"/>
</dbReference>
<dbReference type="PANTHER" id="PTHR13326">
    <property type="entry name" value="TRNA PSEUDOURIDINE SYNTHASE D"/>
    <property type="match status" value="1"/>
</dbReference>
<name>A0A0F9HXE0_9ZZZZ</name>
<reference evidence="4" key="1">
    <citation type="journal article" date="2015" name="Nature">
        <title>Complex archaea that bridge the gap between prokaryotes and eukaryotes.</title>
        <authorList>
            <person name="Spang A."/>
            <person name="Saw J.H."/>
            <person name="Jorgensen S.L."/>
            <person name="Zaremba-Niedzwiedzka K."/>
            <person name="Martijn J."/>
            <person name="Lind A.E."/>
            <person name="van Eijk R."/>
            <person name="Schleper C."/>
            <person name="Guy L."/>
            <person name="Ettema T.J."/>
        </authorList>
    </citation>
    <scope>NUCLEOTIDE SEQUENCE</scope>
</reference>
<dbReference type="PANTHER" id="PTHR13326:SF21">
    <property type="entry name" value="PSEUDOURIDYLATE SYNTHASE PUS7L"/>
    <property type="match status" value="1"/>
</dbReference>
<proteinExistence type="inferred from homology"/>
<evidence type="ECO:0000313" key="4">
    <source>
        <dbReference type="EMBL" id="KKM20106.1"/>
    </source>
</evidence>
<dbReference type="GO" id="GO:0001522">
    <property type="term" value="P:pseudouridine synthesis"/>
    <property type="evidence" value="ECO:0007669"/>
    <property type="project" value="InterPro"/>
</dbReference>
<keyword evidence="2" id="KW-0413">Isomerase</keyword>
<feature type="domain" description="TRUD" evidence="3">
    <location>
        <begin position="55"/>
        <end position="282"/>
    </location>
</feature>
<dbReference type="GO" id="GO:0009982">
    <property type="term" value="F:pseudouridine synthase activity"/>
    <property type="evidence" value="ECO:0007669"/>
    <property type="project" value="InterPro"/>
</dbReference>
<sequence length="324" mass="37711">KLKDIFIRNIQPAKKPVRVGSHRGNNFTIFLRNIENTKNLKIRIENYITYLNDYGFPNYFGLQRFGNYRPNSHIVGRFLLEEDYKNAFKEFVLTTYSTELPISKTVRKELNINGNLKKAYNDFPKSLNYERNMIHHLIEKPGDYHGSINTLPSALKRLLISAFQSFLFNKMLSLRVEKGFPLFRPLEGDAISILDDYNGNLTQVKHIYGKSYDVYLKKASELNRAAVVIPIIGNNTNLDEFPLMKSLVEEILKQEKIDRNIFNSELIKEPEFKGSIRAMIAKPTMLRILEFNDDDLYPGKKKVKLEFSLLRGSYATMLIRELIK</sequence>
<evidence type="ECO:0000259" key="3">
    <source>
        <dbReference type="PROSITE" id="PS50984"/>
    </source>
</evidence>
<evidence type="ECO:0000256" key="2">
    <source>
        <dbReference type="ARBA" id="ARBA00023235"/>
    </source>
</evidence>
<dbReference type="NCBIfam" id="TIGR00094">
    <property type="entry name" value="tRNA_TruD_broad"/>
    <property type="match status" value="1"/>
</dbReference>
<dbReference type="PROSITE" id="PS50984">
    <property type="entry name" value="TRUD"/>
    <property type="match status" value="1"/>
</dbReference>
<dbReference type="Gene3D" id="3.30.2350.20">
    <property type="entry name" value="TruD, catalytic domain"/>
    <property type="match status" value="1"/>
</dbReference>
<dbReference type="InterPro" id="IPR001656">
    <property type="entry name" value="PsdUridine_synth_TruD"/>
</dbReference>
<dbReference type="InterPro" id="IPR020103">
    <property type="entry name" value="PsdUridine_synth_cat_dom_sf"/>
</dbReference>
<dbReference type="Gene3D" id="1.10.1510.30">
    <property type="match status" value="1"/>
</dbReference>
<dbReference type="InterPro" id="IPR042214">
    <property type="entry name" value="TruD_catalytic"/>
</dbReference>
<dbReference type="EMBL" id="LAZR01013838">
    <property type="protein sequence ID" value="KKM20106.1"/>
    <property type="molecule type" value="Genomic_DNA"/>
</dbReference>
<accession>A0A0F9HXE0</accession>
<dbReference type="Pfam" id="PF01142">
    <property type="entry name" value="TruD"/>
    <property type="match status" value="1"/>
</dbReference>
<organism evidence="4">
    <name type="scientific">marine sediment metagenome</name>
    <dbReference type="NCBI Taxonomy" id="412755"/>
    <lineage>
        <taxon>unclassified sequences</taxon>
        <taxon>metagenomes</taxon>
        <taxon>ecological metagenomes</taxon>
    </lineage>
</organism>
<feature type="non-terminal residue" evidence="4">
    <location>
        <position position="1"/>
    </location>
</feature>
<protein>
    <recommendedName>
        <fullName evidence="3">TRUD domain-containing protein</fullName>
    </recommendedName>
</protein>
<dbReference type="AlphaFoldDB" id="A0A0F9HXE0"/>